<dbReference type="PANTHER" id="PTHR43416:SF5">
    <property type="entry name" value="DIHYDROLIPOYLLYSINE-RESIDUE SUCCINYLTRANSFERASE COMPONENT OF 2-OXOGLUTARATE DEHYDROGENASE COMPLEX, MITOCHONDRIAL"/>
    <property type="match status" value="1"/>
</dbReference>
<dbReference type="EC" id="2.3.1.61" evidence="10"/>
<dbReference type="GO" id="GO:0005829">
    <property type="term" value="C:cytosol"/>
    <property type="evidence" value="ECO:0007669"/>
    <property type="project" value="TreeGrafter"/>
</dbReference>
<dbReference type="PROSITE" id="PS00189">
    <property type="entry name" value="LIPOYL"/>
    <property type="match status" value="1"/>
</dbReference>
<keyword evidence="14" id="KW-1185">Reference proteome</keyword>
<dbReference type="InterPro" id="IPR001078">
    <property type="entry name" value="2-oxoacid_DH_actylTfrase"/>
</dbReference>
<dbReference type="GO" id="GO:0006099">
    <property type="term" value="P:tricarboxylic acid cycle"/>
    <property type="evidence" value="ECO:0007669"/>
    <property type="project" value="UniProtKB-UniRule"/>
</dbReference>
<dbReference type="Gene3D" id="2.40.50.100">
    <property type="match status" value="1"/>
</dbReference>
<name>A0A4Y6UKJ5_9PROT</name>
<evidence type="ECO:0000256" key="10">
    <source>
        <dbReference type="NCBIfam" id="TIGR01347"/>
    </source>
</evidence>
<comment type="pathway">
    <text evidence="3">Amino-acid degradation; L-lysine degradation via saccharopine pathway; glutaryl-CoA from L-lysine: step 6/6.</text>
</comment>
<dbReference type="Pfam" id="PF00364">
    <property type="entry name" value="Biotin_lipoyl"/>
    <property type="match status" value="1"/>
</dbReference>
<feature type="domain" description="Lipoyl-binding" evidence="12">
    <location>
        <begin position="2"/>
        <end position="76"/>
    </location>
</feature>
<evidence type="ECO:0000256" key="2">
    <source>
        <dbReference type="ARBA" id="ARBA00004052"/>
    </source>
</evidence>
<keyword evidence="6 13" id="KW-0808">Transferase</keyword>
<dbReference type="InterPro" id="IPR003016">
    <property type="entry name" value="2-oxoA_DH_lipoyl-BS"/>
</dbReference>
<dbReference type="Pfam" id="PF00198">
    <property type="entry name" value="2-oxoacid_dh"/>
    <property type="match status" value="1"/>
</dbReference>
<dbReference type="PROSITE" id="PS50968">
    <property type="entry name" value="BIOTINYL_LIPOYL"/>
    <property type="match status" value="1"/>
</dbReference>
<protein>
    <recommendedName>
        <fullName evidence="10">Dihydrolipoyllysine-residue succinyltransferase</fullName>
        <ecNumber evidence="10">2.3.1.61</ecNumber>
    </recommendedName>
</protein>
<evidence type="ECO:0000256" key="6">
    <source>
        <dbReference type="ARBA" id="ARBA00022679"/>
    </source>
</evidence>
<evidence type="ECO:0000256" key="11">
    <source>
        <dbReference type="SAM" id="MobiDB-lite"/>
    </source>
</evidence>
<dbReference type="PANTHER" id="PTHR43416">
    <property type="entry name" value="DIHYDROLIPOYLLYSINE-RESIDUE SUCCINYLTRANSFERASE COMPONENT OF 2-OXOGLUTARATE DEHYDROGENASE COMPLEX, MITOCHONDRIAL-RELATED"/>
    <property type="match status" value="1"/>
</dbReference>
<dbReference type="InterPro" id="IPR023213">
    <property type="entry name" value="CAT-like_dom_sf"/>
</dbReference>
<comment type="function">
    <text evidence="2">E2 component of the 2-oxoglutarate dehydrogenase (OGDH) complex which catalyzes the second step in the conversion of 2-oxoglutarate to succinyl-CoA and CO(2).</text>
</comment>
<dbReference type="SUPFAM" id="SSF52777">
    <property type="entry name" value="CoA-dependent acyltransferases"/>
    <property type="match status" value="1"/>
</dbReference>
<evidence type="ECO:0000256" key="9">
    <source>
        <dbReference type="ARBA" id="ARBA00052761"/>
    </source>
</evidence>
<comment type="similarity">
    <text evidence="4">Belongs to the 2-oxoacid dehydrogenase family.</text>
</comment>
<dbReference type="InterPro" id="IPR006255">
    <property type="entry name" value="SucB"/>
</dbReference>
<proteinExistence type="inferred from homology"/>
<dbReference type="SUPFAM" id="SSF51230">
    <property type="entry name" value="Single hybrid motif"/>
    <property type="match status" value="1"/>
</dbReference>
<dbReference type="KEGG" id="ssam:E3D00_04535"/>
<sequence>MAVDIRVPALGESLTTATVARWLKHEGDYVQHNETILELETDKVSVEVVAPSAGQLGKCLPEGTEVEIGGVLGEVDETAQAPEPSEELQHEEPQSSEPDQATPKKEKKEDEEIAAPQPQKAVEREDDKDILFASAKKMTSLTRGSDVREKRVPMSRLRQTIARNLKAAQNTAAILTTFNEIDMSAAKQLRAEYKEEFEKKHGGARLGFMSFFARAVIGALRDYPALNSQIDGDEIIQRDFVNLGIAVGTERGLVVPVLHDADQMSFAELERRIADYGKRAKAGALKLEELSHGTFSITNGGIFGSLLSTPILNTPQSGILGMHAIQDRPVVKDGQIVIRPMMYVALSYDHRIVDGREAVSFLVRIKQLVEDPRRLLLDL</sequence>
<gene>
    <name evidence="13" type="primary">sucB</name>
    <name evidence="13" type="ORF">E3D00_04535</name>
</gene>
<evidence type="ECO:0000256" key="1">
    <source>
        <dbReference type="ARBA" id="ARBA00001938"/>
    </source>
</evidence>
<dbReference type="GO" id="GO:0033512">
    <property type="term" value="P:L-lysine catabolic process to acetyl-CoA via saccharopine"/>
    <property type="evidence" value="ECO:0007669"/>
    <property type="project" value="UniProtKB-UniPathway"/>
</dbReference>
<dbReference type="Gene3D" id="3.30.559.10">
    <property type="entry name" value="Chloramphenicol acetyltransferase-like domain"/>
    <property type="match status" value="1"/>
</dbReference>
<evidence type="ECO:0000256" key="4">
    <source>
        <dbReference type="ARBA" id="ARBA00007317"/>
    </source>
</evidence>
<dbReference type="GO" id="GO:0045252">
    <property type="term" value="C:oxoglutarate dehydrogenase complex"/>
    <property type="evidence" value="ECO:0007669"/>
    <property type="project" value="UniProtKB-UniRule"/>
</dbReference>
<dbReference type="GO" id="GO:0004149">
    <property type="term" value="F:dihydrolipoyllysine-residue succinyltransferase activity"/>
    <property type="evidence" value="ECO:0007669"/>
    <property type="project" value="UniProtKB-UniRule"/>
</dbReference>
<dbReference type="RefSeq" id="WP_141460338.1">
    <property type="nucleotide sequence ID" value="NZ_CP038141.1"/>
</dbReference>
<keyword evidence="5" id="KW-0816">Tricarboxylic acid cycle</keyword>
<dbReference type="InterPro" id="IPR000089">
    <property type="entry name" value="Biotin_lipoyl"/>
</dbReference>
<accession>A0A4Y6UKJ5</accession>
<dbReference type="InterPro" id="IPR050537">
    <property type="entry name" value="2-oxoacid_dehydrogenase"/>
</dbReference>
<dbReference type="Proteomes" id="UP000316313">
    <property type="component" value="Chromosome"/>
</dbReference>
<keyword evidence="7" id="KW-0450">Lipoyl</keyword>
<evidence type="ECO:0000313" key="14">
    <source>
        <dbReference type="Proteomes" id="UP000316313"/>
    </source>
</evidence>
<dbReference type="OrthoDB" id="9805770at2"/>
<dbReference type="InterPro" id="IPR011053">
    <property type="entry name" value="Single_hybrid_motif"/>
</dbReference>
<organism evidence="13 14">
    <name type="scientific">Swingsia samuiensis</name>
    <dbReference type="NCBI Taxonomy" id="1293412"/>
    <lineage>
        <taxon>Bacteria</taxon>
        <taxon>Pseudomonadati</taxon>
        <taxon>Pseudomonadota</taxon>
        <taxon>Alphaproteobacteria</taxon>
        <taxon>Acetobacterales</taxon>
        <taxon>Acetobacteraceae</taxon>
        <taxon>Swingsia</taxon>
    </lineage>
</organism>
<dbReference type="EMBL" id="CP038141">
    <property type="protein sequence ID" value="QDH16911.1"/>
    <property type="molecule type" value="Genomic_DNA"/>
</dbReference>
<evidence type="ECO:0000313" key="13">
    <source>
        <dbReference type="EMBL" id="QDH16911.1"/>
    </source>
</evidence>
<evidence type="ECO:0000256" key="3">
    <source>
        <dbReference type="ARBA" id="ARBA00005145"/>
    </source>
</evidence>
<dbReference type="NCBIfam" id="TIGR01347">
    <property type="entry name" value="sucB"/>
    <property type="match status" value="1"/>
</dbReference>
<reference evidence="13 14" key="1">
    <citation type="submission" date="2019-03" db="EMBL/GenBank/DDBJ databases">
        <title>The complete genome sequence of Swingsia samuiensis NBRC107927(T).</title>
        <authorList>
            <person name="Chua K.-O."/>
            <person name="Chan K.-G."/>
            <person name="See-Too W.-S."/>
        </authorList>
    </citation>
    <scope>NUCLEOTIDE SEQUENCE [LARGE SCALE GENOMIC DNA]</scope>
    <source>
        <strain evidence="13 14">AH83</strain>
    </source>
</reference>
<evidence type="ECO:0000259" key="12">
    <source>
        <dbReference type="PROSITE" id="PS50968"/>
    </source>
</evidence>
<dbReference type="AlphaFoldDB" id="A0A4Y6UKJ5"/>
<comment type="cofactor">
    <cofactor evidence="1">
        <name>(R)-lipoate</name>
        <dbReference type="ChEBI" id="CHEBI:83088"/>
    </cofactor>
</comment>
<evidence type="ECO:0000256" key="5">
    <source>
        <dbReference type="ARBA" id="ARBA00022532"/>
    </source>
</evidence>
<dbReference type="CDD" id="cd06849">
    <property type="entry name" value="lipoyl_domain"/>
    <property type="match status" value="1"/>
</dbReference>
<feature type="region of interest" description="Disordered" evidence="11">
    <location>
        <begin position="79"/>
        <end position="127"/>
    </location>
</feature>
<comment type="catalytic activity">
    <reaction evidence="9">
        <text>N(6)-[(R)-dihydrolipoyl]-L-lysyl-[protein] + succinyl-CoA = N(6)-[(R)-S(8)-succinyldihydrolipoyl]-L-lysyl-[protein] + CoA</text>
        <dbReference type="Rhea" id="RHEA:15213"/>
        <dbReference type="Rhea" id="RHEA-COMP:10475"/>
        <dbReference type="Rhea" id="RHEA-COMP:20092"/>
        <dbReference type="ChEBI" id="CHEBI:57287"/>
        <dbReference type="ChEBI" id="CHEBI:57292"/>
        <dbReference type="ChEBI" id="CHEBI:83100"/>
        <dbReference type="ChEBI" id="CHEBI:83120"/>
        <dbReference type="EC" id="2.3.1.61"/>
    </reaction>
</comment>
<evidence type="ECO:0000256" key="7">
    <source>
        <dbReference type="ARBA" id="ARBA00022823"/>
    </source>
</evidence>
<dbReference type="UniPathway" id="UPA00868">
    <property type="reaction ID" value="UER00840"/>
</dbReference>
<evidence type="ECO:0000256" key="8">
    <source>
        <dbReference type="ARBA" id="ARBA00023315"/>
    </source>
</evidence>
<keyword evidence="8 13" id="KW-0012">Acyltransferase</keyword>